<dbReference type="Gene3D" id="3.90.700.10">
    <property type="entry name" value="Succinate dehydrogenase/fumarate reductase flavoprotein, catalytic domain"/>
    <property type="match status" value="1"/>
</dbReference>
<proteinExistence type="predicted"/>
<gene>
    <name evidence="5" type="ORF">JW984_16690</name>
</gene>
<reference evidence="5" key="2">
    <citation type="submission" date="2021-01" db="EMBL/GenBank/DDBJ databases">
        <authorList>
            <person name="Hahn C.R."/>
            <person name="Youssef N.H."/>
            <person name="Elshahed M."/>
        </authorList>
    </citation>
    <scope>NUCLEOTIDE SEQUENCE</scope>
    <source>
        <strain evidence="5">Zod_Metabat.24</strain>
    </source>
</reference>
<dbReference type="InterPro" id="IPR015939">
    <property type="entry name" value="Fum_Rdtase/Succ_DH_flav-like_C"/>
</dbReference>
<organism evidence="5 6">
    <name type="scientific">Candidatus Zymogenus saltonus</name>
    <dbReference type="NCBI Taxonomy" id="2844893"/>
    <lineage>
        <taxon>Bacteria</taxon>
        <taxon>Deltaproteobacteria</taxon>
        <taxon>Candidatus Zymogenia</taxon>
        <taxon>Candidatus Zymogeniales</taxon>
        <taxon>Candidatus Zymogenaceae</taxon>
        <taxon>Candidatus Zymogenus</taxon>
    </lineage>
</organism>
<comment type="caution">
    <text evidence="5">The sequence shown here is derived from an EMBL/GenBank/DDBJ whole genome shotgun (WGS) entry which is preliminary data.</text>
</comment>
<dbReference type="PRINTS" id="PR00368">
    <property type="entry name" value="FADPNR"/>
</dbReference>
<dbReference type="Gene3D" id="1.20.58.100">
    <property type="entry name" value="Fumarate reductase/succinate dehydrogenase flavoprotein-like, C-terminal domain"/>
    <property type="match status" value="1"/>
</dbReference>
<dbReference type="GO" id="GO:0016491">
    <property type="term" value="F:oxidoreductase activity"/>
    <property type="evidence" value="ECO:0007669"/>
    <property type="project" value="UniProtKB-KW"/>
</dbReference>
<dbReference type="SUPFAM" id="SSF51905">
    <property type="entry name" value="FAD/NAD(P)-binding domain"/>
    <property type="match status" value="1"/>
</dbReference>
<feature type="domain" description="Fumarate reductase/succinate dehydrogenase flavoprotein-like C-terminal" evidence="4">
    <location>
        <begin position="472"/>
        <end position="572"/>
    </location>
</feature>
<keyword evidence="1" id="KW-0285">Flavoprotein</keyword>
<dbReference type="Pfam" id="PF00890">
    <property type="entry name" value="FAD_binding_2"/>
    <property type="match status" value="1"/>
</dbReference>
<dbReference type="AlphaFoldDB" id="A0A9D8PSJ9"/>
<dbReference type="Gene3D" id="3.50.50.60">
    <property type="entry name" value="FAD/NAD(P)-binding domain"/>
    <property type="match status" value="1"/>
</dbReference>
<dbReference type="InterPro" id="IPR003953">
    <property type="entry name" value="FAD-dep_OxRdtase_2_FAD-bd"/>
</dbReference>
<dbReference type="Pfam" id="PF02910">
    <property type="entry name" value="Succ_DH_flav_C"/>
    <property type="match status" value="1"/>
</dbReference>
<dbReference type="Proteomes" id="UP000809273">
    <property type="component" value="Unassembled WGS sequence"/>
</dbReference>
<evidence type="ECO:0000259" key="4">
    <source>
        <dbReference type="Pfam" id="PF02910"/>
    </source>
</evidence>
<reference evidence="5" key="1">
    <citation type="journal article" date="2021" name="Environ. Microbiol.">
        <title>Genomic characterization of three novel Desulfobacterota classes expand the metabolic and phylogenetic diversity of the phylum.</title>
        <authorList>
            <person name="Murphy C.L."/>
            <person name="Biggerstaff J."/>
            <person name="Eichhorn A."/>
            <person name="Ewing E."/>
            <person name="Shahan R."/>
            <person name="Soriano D."/>
            <person name="Stewart S."/>
            <person name="VanMol K."/>
            <person name="Walker R."/>
            <person name="Walters P."/>
            <person name="Elshahed M.S."/>
            <person name="Youssef N.H."/>
        </authorList>
    </citation>
    <scope>NUCLEOTIDE SEQUENCE</scope>
    <source>
        <strain evidence="5">Zod_Metabat.24</strain>
    </source>
</reference>
<dbReference type="InterPro" id="IPR036188">
    <property type="entry name" value="FAD/NAD-bd_sf"/>
</dbReference>
<sequence length="610" mass="65828">MEKTKIYDREIETDVLAVGGGGAGITAAISAFRLLKGKGKVTIATKGPPGRSGNTFIAAAGISMDGESAKAYGYDADESFTKQVWFEEIVRQGFHLSDQRIVVRFVETAALRVKELLDWGGRAGEYFHFVRPACFFTSGKAVGSALRQGLKEHPGIEIVEDVIITDILTGNGGCAGAIGIDVYSGEVILFKAKTVILGTGGFQPFSFKCTASDMTGDGIGIALRAGLPVADMEFPLCIPGVCITPAAMRGSIFTGIYSMVSETIPGMVPPAIVNGSGEPFLDKAPRALVEIAKTTGWIKLIYAYYWGREIAEGRGGPGGGVYFSFKDANIDDFKKGFETLSGMLSLWYKTPMTYQGEDISIFKDEVVGGRDWEVGLGHEYSNGGIVVDENGATALPGLYAAGEASCGCFGAYRGNRALVEMIVQGHAAGEHAAAYVRGVGEAKVDDNEIEKHVGRITKYIDRKRGVSPSSARKALESTADGGFGFMRHGEGISRAMAEVEEIKGEMLPEMATRSKSRVYNLGWIEAMAVENLALCLEAGLRAAEMRRESRGTHIRRDFPKVDNDNFLVRIFHLLKDGKLIQSFEKPTTTKIEPLKGSVENVMEYILSCRK</sequence>
<accession>A0A9D8PSJ9</accession>
<dbReference type="PANTHER" id="PTHR11632">
    <property type="entry name" value="SUCCINATE DEHYDROGENASE 2 FLAVOPROTEIN SUBUNIT"/>
    <property type="match status" value="1"/>
</dbReference>
<dbReference type="PANTHER" id="PTHR11632:SF51">
    <property type="entry name" value="SUCCINATE DEHYDROGENASE [UBIQUINONE] FLAVOPROTEIN SUBUNIT, MITOCHONDRIAL"/>
    <property type="match status" value="1"/>
</dbReference>
<dbReference type="InterPro" id="IPR030664">
    <property type="entry name" value="SdhA/FrdA/AprA"/>
</dbReference>
<dbReference type="PIRSF" id="PIRSF000171">
    <property type="entry name" value="SDHA_APRA_LASPO"/>
    <property type="match status" value="1"/>
</dbReference>
<evidence type="ECO:0000256" key="2">
    <source>
        <dbReference type="ARBA" id="ARBA00023002"/>
    </source>
</evidence>
<feature type="domain" description="FAD-dependent oxidoreductase 2 FAD-binding" evidence="3">
    <location>
        <begin position="14"/>
        <end position="413"/>
    </location>
</feature>
<protein>
    <submittedName>
        <fullName evidence="5">FAD-binding protein</fullName>
    </submittedName>
</protein>
<keyword evidence="2" id="KW-0560">Oxidoreductase</keyword>
<evidence type="ECO:0000256" key="1">
    <source>
        <dbReference type="ARBA" id="ARBA00022630"/>
    </source>
</evidence>
<dbReference type="InterPro" id="IPR027477">
    <property type="entry name" value="Succ_DH/fumarate_Rdtase_cat_sf"/>
</dbReference>
<evidence type="ECO:0000259" key="3">
    <source>
        <dbReference type="Pfam" id="PF00890"/>
    </source>
</evidence>
<dbReference type="InterPro" id="IPR037099">
    <property type="entry name" value="Fum_R/Succ_DH_flav-like_C_sf"/>
</dbReference>
<name>A0A9D8PSJ9_9DELT</name>
<evidence type="ECO:0000313" key="6">
    <source>
        <dbReference type="Proteomes" id="UP000809273"/>
    </source>
</evidence>
<dbReference type="SUPFAM" id="SSF46977">
    <property type="entry name" value="Succinate dehydrogenase/fumarate reductase flavoprotein C-terminal domain"/>
    <property type="match status" value="1"/>
</dbReference>
<dbReference type="EMBL" id="JAFGIX010000090">
    <property type="protein sequence ID" value="MBN1574835.1"/>
    <property type="molecule type" value="Genomic_DNA"/>
</dbReference>
<evidence type="ECO:0000313" key="5">
    <source>
        <dbReference type="EMBL" id="MBN1574835.1"/>
    </source>
</evidence>